<proteinExistence type="predicted"/>
<dbReference type="Proteomes" id="UP000660262">
    <property type="component" value="Unassembled WGS sequence"/>
</dbReference>
<keyword evidence="1" id="KW-0732">Signal</keyword>
<comment type="caution">
    <text evidence="2">The sequence shown here is derived from an EMBL/GenBank/DDBJ whole genome shotgun (WGS) entry which is preliminary data.</text>
</comment>
<evidence type="ECO:0000256" key="1">
    <source>
        <dbReference type="SAM" id="SignalP"/>
    </source>
</evidence>
<dbReference type="EMBL" id="BNJQ01000015">
    <property type="protein sequence ID" value="GHP06977.1"/>
    <property type="molecule type" value="Genomic_DNA"/>
</dbReference>
<accession>A0A830HPN3</accession>
<name>A0A830HPN3_9CHLO</name>
<dbReference type="SUPFAM" id="SSF54403">
    <property type="entry name" value="Cystatin/monellin"/>
    <property type="match status" value="1"/>
</dbReference>
<feature type="signal peptide" evidence="1">
    <location>
        <begin position="1"/>
        <end position="18"/>
    </location>
</feature>
<evidence type="ECO:0000313" key="2">
    <source>
        <dbReference type="EMBL" id="GHP06977.1"/>
    </source>
</evidence>
<keyword evidence="3" id="KW-1185">Reference proteome</keyword>
<organism evidence="2 3">
    <name type="scientific">Pycnococcus provasolii</name>
    <dbReference type="NCBI Taxonomy" id="41880"/>
    <lineage>
        <taxon>Eukaryota</taxon>
        <taxon>Viridiplantae</taxon>
        <taxon>Chlorophyta</taxon>
        <taxon>Pseudoscourfieldiophyceae</taxon>
        <taxon>Pseudoscourfieldiales</taxon>
        <taxon>Pycnococcaceae</taxon>
        <taxon>Pycnococcus</taxon>
    </lineage>
</organism>
<feature type="chain" id="PRO_5033010459" description="Cystatin domain-containing protein" evidence="1">
    <location>
        <begin position="19"/>
        <end position="109"/>
    </location>
</feature>
<dbReference type="Gene3D" id="3.10.450.10">
    <property type="match status" value="1"/>
</dbReference>
<gene>
    <name evidence="2" type="ORF">PPROV_000572100</name>
</gene>
<dbReference type="InterPro" id="IPR046350">
    <property type="entry name" value="Cystatin_sf"/>
</dbReference>
<protein>
    <recommendedName>
        <fullName evidence="4">Cystatin domain-containing protein</fullName>
    </recommendedName>
</protein>
<sequence length="109" mass="11366">MFVRALAALLLLAAMANAQILGGFTAKKVDDVPSHIYDAVRTAAFEAESNKLLNVCSYHTQVVAGVNHAVTYAVSGSCTDGELARVVIYEKLGGAGLEVGEIVAIKAES</sequence>
<evidence type="ECO:0008006" key="4">
    <source>
        <dbReference type="Google" id="ProtNLM"/>
    </source>
</evidence>
<evidence type="ECO:0000313" key="3">
    <source>
        <dbReference type="Proteomes" id="UP000660262"/>
    </source>
</evidence>
<dbReference type="AlphaFoldDB" id="A0A830HPN3"/>
<reference evidence="2" key="1">
    <citation type="submission" date="2020-10" db="EMBL/GenBank/DDBJ databases">
        <title>Unveiling of a novel bifunctional photoreceptor, Dualchrome1, isolated from a cosmopolitan green alga.</title>
        <authorList>
            <person name="Suzuki S."/>
            <person name="Kawachi M."/>
        </authorList>
    </citation>
    <scope>NUCLEOTIDE SEQUENCE</scope>
    <source>
        <strain evidence="2">NIES 2893</strain>
    </source>
</reference>